<evidence type="ECO:0000256" key="2">
    <source>
        <dbReference type="ARBA" id="ARBA00023125"/>
    </source>
</evidence>
<dbReference type="SMART" id="SM00421">
    <property type="entry name" value="HTH_LUXR"/>
    <property type="match status" value="1"/>
</dbReference>
<dbReference type="PRINTS" id="PR00038">
    <property type="entry name" value="HTHLUXR"/>
</dbReference>
<sequence length="250" mass="28096">MTASPTGQPATDWLPSADLLNLVDSLGEETFLDRLLDWVRVALGADQCMLFFCSADKSVSTLLYKDFAEDESARTLAHTYISERRYMQDPNFALLKESPPGALHVLHLHHLSPEMGPTYRRRFFDEPGFKDKLSIIRGHAAGNYYLNLYRRSGSFGEVFHAAEDETGAARLLSALIVKHYQINQKMLAQGPLAFLSHREQQVCQAVLQGKKNEIIADELGVSLNSVVTYRKRAYEKLGISSRAQLFALCQ</sequence>
<protein>
    <submittedName>
        <fullName evidence="5">Regulatory protein, luxR family</fullName>
    </submittedName>
</protein>
<accession>A0A1H1W5V8</accession>
<name>A0A1H1W5V8_9PSED</name>
<dbReference type="GO" id="GO:0006355">
    <property type="term" value="P:regulation of DNA-templated transcription"/>
    <property type="evidence" value="ECO:0007669"/>
    <property type="project" value="InterPro"/>
</dbReference>
<dbReference type="InterPro" id="IPR000792">
    <property type="entry name" value="Tscrpt_reg_LuxR_C"/>
</dbReference>
<dbReference type="CDD" id="cd06170">
    <property type="entry name" value="LuxR_C_like"/>
    <property type="match status" value="1"/>
</dbReference>
<dbReference type="Pfam" id="PF00196">
    <property type="entry name" value="GerE"/>
    <property type="match status" value="1"/>
</dbReference>
<dbReference type="InterPro" id="IPR016032">
    <property type="entry name" value="Sig_transdc_resp-reg_C-effctor"/>
</dbReference>
<keyword evidence="1" id="KW-0805">Transcription regulation</keyword>
<dbReference type="Gene3D" id="1.10.10.10">
    <property type="entry name" value="Winged helix-like DNA-binding domain superfamily/Winged helix DNA-binding domain"/>
    <property type="match status" value="1"/>
</dbReference>
<dbReference type="PANTHER" id="PTHR44688">
    <property type="entry name" value="DNA-BINDING TRANSCRIPTIONAL ACTIVATOR DEVR_DOSR"/>
    <property type="match status" value="1"/>
</dbReference>
<dbReference type="STRING" id="1392877.SAMN05216221_2984"/>
<gene>
    <name evidence="5" type="ORF">SAMN05216221_2984</name>
</gene>
<keyword evidence="3" id="KW-0804">Transcription</keyword>
<evidence type="ECO:0000256" key="3">
    <source>
        <dbReference type="ARBA" id="ARBA00023163"/>
    </source>
</evidence>
<dbReference type="InterPro" id="IPR036388">
    <property type="entry name" value="WH-like_DNA-bd_sf"/>
</dbReference>
<reference evidence="6" key="1">
    <citation type="submission" date="2016-10" db="EMBL/GenBank/DDBJ databases">
        <authorList>
            <person name="Varghese N."/>
            <person name="Submissions S."/>
        </authorList>
    </citation>
    <scope>NUCLEOTIDE SEQUENCE [LARGE SCALE GENOMIC DNA]</scope>
    <source>
        <strain evidence="6">KCTC 32247</strain>
    </source>
</reference>
<evidence type="ECO:0000313" key="5">
    <source>
        <dbReference type="EMBL" id="SDS92362.1"/>
    </source>
</evidence>
<keyword evidence="2" id="KW-0238">DNA-binding</keyword>
<dbReference type="PANTHER" id="PTHR44688:SF16">
    <property type="entry name" value="DNA-BINDING TRANSCRIPTIONAL ACTIVATOR DEVR_DOSR"/>
    <property type="match status" value="1"/>
</dbReference>
<evidence type="ECO:0000259" key="4">
    <source>
        <dbReference type="PROSITE" id="PS50043"/>
    </source>
</evidence>
<dbReference type="EMBL" id="LT629751">
    <property type="protein sequence ID" value="SDS92362.1"/>
    <property type="molecule type" value="Genomic_DNA"/>
</dbReference>
<evidence type="ECO:0000313" key="6">
    <source>
        <dbReference type="Proteomes" id="UP000243359"/>
    </source>
</evidence>
<dbReference type="PROSITE" id="PS00622">
    <property type="entry name" value="HTH_LUXR_1"/>
    <property type="match status" value="1"/>
</dbReference>
<dbReference type="SUPFAM" id="SSF46894">
    <property type="entry name" value="C-terminal effector domain of the bipartite response regulators"/>
    <property type="match status" value="1"/>
</dbReference>
<dbReference type="PROSITE" id="PS50043">
    <property type="entry name" value="HTH_LUXR_2"/>
    <property type="match status" value="1"/>
</dbReference>
<dbReference type="AlphaFoldDB" id="A0A1H1W5V8"/>
<keyword evidence="6" id="KW-1185">Reference proteome</keyword>
<dbReference type="RefSeq" id="WP_157719549.1">
    <property type="nucleotide sequence ID" value="NZ_LT629751.1"/>
</dbReference>
<feature type="domain" description="HTH luxR-type" evidence="4">
    <location>
        <begin position="188"/>
        <end position="250"/>
    </location>
</feature>
<organism evidence="5 6">
    <name type="scientific">Pseudomonas oryzae</name>
    <dbReference type="NCBI Taxonomy" id="1392877"/>
    <lineage>
        <taxon>Bacteria</taxon>
        <taxon>Pseudomonadati</taxon>
        <taxon>Pseudomonadota</taxon>
        <taxon>Gammaproteobacteria</taxon>
        <taxon>Pseudomonadales</taxon>
        <taxon>Pseudomonadaceae</taxon>
        <taxon>Pseudomonas</taxon>
    </lineage>
</organism>
<dbReference type="OrthoDB" id="7009766at2"/>
<evidence type="ECO:0000256" key="1">
    <source>
        <dbReference type="ARBA" id="ARBA00023015"/>
    </source>
</evidence>
<dbReference type="GO" id="GO:0003677">
    <property type="term" value="F:DNA binding"/>
    <property type="evidence" value="ECO:0007669"/>
    <property type="project" value="UniProtKB-KW"/>
</dbReference>
<proteinExistence type="predicted"/>
<dbReference type="Proteomes" id="UP000243359">
    <property type="component" value="Chromosome I"/>
</dbReference>